<name>A0AAE1J3P9_9FABA</name>
<sequence>MRIELRPGPRTFFVVSHSFLKPSQNPNFNRTMPPFTSLNGSSLFRPIPQFSHQINAPPLVPCHSDAGLLFRQKVIYLEKLNINSSKALRQNPNIRSVPISALKSVEDCLSSMGVEHSAMGRILDMYPQLLTRDPYFDLYPVFDFLLNEVSIPFPDIRKAIIRCPRLLVCSVDEQLRPTLSFLRNLGFVGPNSINFQTTLLLVSSVEGTLTPKIEYLQSMGFSYEEVVNMVVRSPGLLTLSVKNNLMPKFEYFLEEMNGDIAQLKRFPQYFSFSLEKKIKPRHRLLLKHGFTLPLAEMLKISDGEFGVRLVEMRLQSLEGRWQLWS</sequence>
<evidence type="ECO:0000313" key="4">
    <source>
        <dbReference type="EMBL" id="KAK4261104.1"/>
    </source>
</evidence>
<proteinExistence type="inferred from homology"/>
<comment type="caution">
    <text evidence="4">The sequence shown here is derived from an EMBL/GenBank/DDBJ whole genome shotgun (WGS) entry which is preliminary data.</text>
</comment>
<keyword evidence="5" id="KW-1185">Reference proteome</keyword>
<evidence type="ECO:0000256" key="3">
    <source>
        <dbReference type="ARBA" id="ARBA00022946"/>
    </source>
</evidence>
<dbReference type="GO" id="GO:0006353">
    <property type="term" value="P:DNA-templated transcription termination"/>
    <property type="evidence" value="ECO:0007669"/>
    <property type="project" value="UniProtKB-KW"/>
</dbReference>
<keyword evidence="2" id="KW-0804">Transcription</keyword>
<dbReference type="EMBL" id="JAWXYG010000010">
    <property type="protein sequence ID" value="KAK4261104.1"/>
    <property type="molecule type" value="Genomic_DNA"/>
</dbReference>
<keyword evidence="3" id="KW-0809">Transit peptide</keyword>
<organism evidence="4 5">
    <name type="scientific">Acacia crassicarpa</name>
    <name type="common">northern wattle</name>
    <dbReference type="NCBI Taxonomy" id="499986"/>
    <lineage>
        <taxon>Eukaryota</taxon>
        <taxon>Viridiplantae</taxon>
        <taxon>Streptophyta</taxon>
        <taxon>Embryophyta</taxon>
        <taxon>Tracheophyta</taxon>
        <taxon>Spermatophyta</taxon>
        <taxon>Magnoliopsida</taxon>
        <taxon>eudicotyledons</taxon>
        <taxon>Gunneridae</taxon>
        <taxon>Pentapetalae</taxon>
        <taxon>rosids</taxon>
        <taxon>fabids</taxon>
        <taxon>Fabales</taxon>
        <taxon>Fabaceae</taxon>
        <taxon>Caesalpinioideae</taxon>
        <taxon>mimosoid clade</taxon>
        <taxon>Acacieae</taxon>
        <taxon>Acacia</taxon>
    </lineage>
</organism>
<dbReference type="AlphaFoldDB" id="A0AAE1J3P9"/>
<dbReference type="GO" id="GO:0003676">
    <property type="term" value="F:nucleic acid binding"/>
    <property type="evidence" value="ECO:0007669"/>
    <property type="project" value="InterPro"/>
</dbReference>
<dbReference type="Pfam" id="PF02536">
    <property type="entry name" value="mTERF"/>
    <property type="match status" value="1"/>
</dbReference>
<dbReference type="Gene3D" id="1.25.70.10">
    <property type="entry name" value="Transcription termination factor 3, mitochondrial"/>
    <property type="match status" value="1"/>
</dbReference>
<keyword evidence="2" id="KW-0806">Transcription termination</keyword>
<dbReference type="PANTHER" id="PTHR13068">
    <property type="entry name" value="CGI-12 PROTEIN-RELATED"/>
    <property type="match status" value="1"/>
</dbReference>
<evidence type="ECO:0000313" key="5">
    <source>
        <dbReference type="Proteomes" id="UP001293593"/>
    </source>
</evidence>
<keyword evidence="2" id="KW-0805">Transcription regulation</keyword>
<comment type="similarity">
    <text evidence="1">Belongs to the mTERF family.</text>
</comment>
<reference evidence="4" key="1">
    <citation type="submission" date="2023-10" db="EMBL/GenBank/DDBJ databases">
        <title>Chromosome-level genome of the transformable northern wattle, Acacia crassicarpa.</title>
        <authorList>
            <person name="Massaro I."/>
            <person name="Sinha N.R."/>
            <person name="Poethig S."/>
            <person name="Leichty A.R."/>
        </authorList>
    </citation>
    <scope>NUCLEOTIDE SEQUENCE</scope>
    <source>
        <strain evidence="4">Acra3RX</strain>
        <tissue evidence="4">Leaf</tissue>
    </source>
</reference>
<dbReference type="InterPro" id="IPR003690">
    <property type="entry name" value="MTERF"/>
</dbReference>
<protein>
    <submittedName>
        <fullName evidence="4">Uncharacterized protein</fullName>
    </submittedName>
</protein>
<dbReference type="Proteomes" id="UP001293593">
    <property type="component" value="Unassembled WGS sequence"/>
</dbReference>
<accession>A0AAE1J3P9</accession>
<evidence type="ECO:0000256" key="2">
    <source>
        <dbReference type="ARBA" id="ARBA00022472"/>
    </source>
</evidence>
<dbReference type="InterPro" id="IPR038538">
    <property type="entry name" value="MTERF_sf"/>
</dbReference>
<gene>
    <name evidence="4" type="ORF">QN277_004151</name>
</gene>
<evidence type="ECO:0000256" key="1">
    <source>
        <dbReference type="ARBA" id="ARBA00007692"/>
    </source>
</evidence>
<dbReference type="SMART" id="SM00733">
    <property type="entry name" value="Mterf"/>
    <property type="match status" value="6"/>
</dbReference>
<dbReference type="PANTHER" id="PTHR13068:SF36">
    <property type="entry name" value="TRANSCRIPTION TERMINATION FACTOR MTEF1, CHLOROPLASTIC"/>
    <property type="match status" value="1"/>
</dbReference>